<comment type="catalytic activity">
    <reaction evidence="11">
        <text>D-galactose(out) + ATP + H2O = D-galactose(in) + ADP + phosphate + H(+)</text>
        <dbReference type="Rhea" id="RHEA:60156"/>
        <dbReference type="ChEBI" id="CHEBI:4139"/>
        <dbReference type="ChEBI" id="CHEBI:15377"/>
        <dbReference type="ChEBI" id="CHEBI:15378"/>
        <dbReference type="ChEBI" id="CHEBI:30616"/>
        <dbReference type="ChEBI" id="CHEBI:43474"/>
        <dbReference type="ChEBI" id="CHEBI:456216"/>
        <dbReference type="EC" id="7.5.2.11"/>
    </reaction>
</comment>
<keyword evidence="9 11" id="KW-1278">Translocase</keyword>
<name>A0A1G4RG50_9BACL</name>
<dbReference type="PROSITE" id="PS00211">
    <property type="entry name" value="ABC_TRANSPORTER_1"/>
    <property type="match status" value="1"/>
</dbReference>
<protein>
    <recommendedName>
        <fullName evidence="11">Ribose/galactose/methyl galactoside import ATP-binding protein</fullName>
        <ecNumber evidence="11">7.5.2.11</ecNumber>
    </recommendedName>
</protein>
<evidence type="ECO:0000313" key="14">
    <source>
        <dbReference type="Proteomes" id="UP000198601"/>
    </source>
</evidence>
<feature type="domain" description="ABC transporter" evidence="12">
    <location>
        <begin position="28"/>
        <end position="267"/>
    </location>
</feature>
<keyword evidence="6" id="KW-0677">Repeat</keyword>
<dbReference type="PANTHER" id="PTHR43790">
    <property type="entry name" value="CARBOHYDRATE TRANSPORT ATP-BINDING PROTEIN MG119-RELATED"/>
    <property type="match status" value="1"/>
</dbReference>
<evidence type="ECO:0000256" key="7">
    <source>
        <dbReference type="ARBA" id="ARBA00022741"/>
    </source>
</evidence>
<evidence type="ECO:0000256" key="9">
    <source>
        <dbReference type="ARBA" id="ARBA00022967"/>
    </source>
</evidence>
<keyword evidence="5 11" id="KW-0762">Sugar transport</keyword>
<dbReference type="GO" id="GO:0005886">
    <property type="term" value="C:plasma membrane"/>
    <property type="evidence" value="ECO:0007669"/>
    <property type="project" value="UniProtKB-SubCell"/>
</dbReference>
<proteinExistence type="inferred from homology"/>
<evidence type="ECO:0000256" key="6">
    <source>
        <dbReference type="ARBA" id="ARBA00022737"/>
    </source>
</evidence>
<dbReference type="Pfam" id="PF00005">
    <property type="entry name" value="ABC_tran"/>
    <property type="match status" value="2"/>
</dbReference>
<comment type="similarity">
    <text evidence="11">Belongs to the ABC transporter superfamily.</text>
</comment>
<keyword evidence="10 11" id="KW-0472">Membrane</keyword>
<keyword evidence="14" id="KW-1185">Reference proteome</keyword>
<evidence type="ECO:0000256" key="5">
    <source>
        <dbReference type="ARBA" id="ARBA00022597"/>
    </source>
</evidence>
<evidence type="ECO:0000259" key="12">
    <source>
        <dbReference type="PROSITE" id="PS50893"/>
    </source>
</evidence>
<evidence type="ECO:0000256" key="1">
    <source>
        <dbReference type="ARBA" id="ARBA00004202"/>
    </source>
</evidence>
<reference evidence="14" key="1">
    <citation type="submission" date="2016-10" db="EMBL/GenBank/DDBJ databases">
        <authorList>
            <person name="Varghese N."/>
            <person name="Submissions S."/>
        </authorList>
    </citation>
    <scope>NUCLEOTIDE SEQUENCE [LARGE SCALE GENOMIC DNA]</scope>
    <source>
        <strain evidence="14">CGMCC 1.8946</strain>
    </source>
</reference>
<evidence type="ECO:0000256" key="8">
    <source>
        <dbReference type="ARBA" id="ARBA00022840"/>
    </source>
</evidence>
<evidence type="ECO:0000256" key="2">
    <source>
        <dbReference type="ARBA" id="ARBA00004533"/>
    </source>
</evidence>
<dbReference type="GO" id="GO:0005524">
    <property type="term" value="F:ATP binding"/>
    <property type="evidence" value="ECO:0007669"/>
    <property type="project" value="UniProtKB-UniRule"/>
</dbReference>
<sequence>MAADVALLPYAHILTLGGLGMMETRYLLEMNGISKEFPGVKALDGVTLKVRPGTVHALMGENGAGKSTLMKCLFGIYKPDSGEIVLDGQRVEIKNSKDALSLGVSMIHQELHPVPHRNVMENIWLGRFPVKGLGPFNIVDDKKMRMDTLTLLRDLDMDIDPNALVGSMSVSKIQSLEIAKAVSVRSKVIVMDEPTSSLTGNEVEQLFKIINELRGRGVSIIYISHKMEEILRISDDVTIMRDGRLIGTWPAAELTTDLIISRMVGRDLKERFPERHNTPGDVLLKVEKLTSPFPKSFRDVSFELRQGEILGVGGLVGAQRTELIEALFGLRSVASGEIRLRGHKVKIKSPIDAKKHKIALLTEERRVTGIFPVLSILENTMIANLDRYINPFFLLNERKGRAEVAGSVEKLRVKTPSIKELIKNLSGGNQQKVLLARWLLTDPDILLLDEPTRGIDVGAKFEIYTIIADLAKQGKSIIMISSEMPELLGMSDRIMVMSEGRLTGILDGRQATEQDIMRLAAN</sequence>
<dbReference type="InterPro" id="IPR050107">
    <property type="entry name" value="ABC_carbohydrate_import_ATPase"/>
</dbReference>
<dbReference type="InterPro" id="IPR003593">
    <property type="entry name" value="AAA+_ATPase"/>
</dbReference>
<dbReference type="PROSITE" id="PS50893">
    <property type="entry name" value="ABC_TRANSPORTER_2"/>
    <property type="match status" value="2"/>
</dbReference>
<evidence type="ECO:0000256" key="4">
    <source>
        <dbReference type="ARBA" id="ARBA00022475"/>
    </source>
</evidence>
<dbReference type="FunFam" id="3.40.50.300:FF:000127">
    <property type="entry name" value="Ribose import ATP-binding protein RbsA"/>
    <property type="match status" value="1"/>
</dbReference>
<dbReference type="Proteomes" id="UP000198601">
    <property type="component" value="Unassembled WGS sequence"/>
</dbReference>
<evidence type="ECO:0000313" key="13">
    <source>
        <dbReference type="EMBL" id="SCW55864.1"/>
    </source>
</evidence>
<dbReference type="InterPro" id="IPR027417">
    <property type="entry name" value="P-loop_NTPase"/>
</dbReference>
<keyword evidence="8 11" id="KW-0067">ATP-binding</keyword>
<dbReference type="InterPro" id="IPR003439">
    <property type="entry name" value="ABC_transporter-like_ATP-bd"/>
</dbReference>
<dbReference type="GO" id="GO:0043211">
    <property type="term" value="F:ABC-type carbohydrate transporter activity"/>
    <property type="evidence" value="ECO:0007669"/>
    <property type="project" value="UniProtKB-UniRule"/>
</dbReference>
<dbReference type="GO" id="GO:0016887">
    <property type="term" value="F:ATP hydrolysis activity"/>
    <property type="evidence" value="ECO:0007669"/>
    <property type="project" value="InterPro"/>
</dbReference>
<dbReference type="SUPFAM" id="SSF52540">
    <property type="entry name" value="P-loop containing nucleoside triphosphate hydrolases"/>
    <property type="match status" value="2"/>
</dbReference>
<gene>
    <name evidence="13" type="ORF">SAMN04487970_101557</name>
</gene>
<feature type="domain" description="ABC transporter" evidence="12">
    <location>
        <begin position="281"/>
        <end position="519"/>
    </location>
</feature>
<accession>A0A1G4RG50</accession>
<dbReference type="Gene3D" id="3.40.50.300">
    <property type="entry name" value="P-loop containing nucleotide triphosphate hydrolases"/>
    <property type="match status" value="2"/>
</dbReference>
<dbReference type="PANTHER" id="PTHR43790:SF7">
    <property type="entry name" value="GALACTOSE_METHYL GALACTOSIDE IMPORT ATP-BINDING PROTEIN MGLA"/>
    <property type="match status" value="1"/>
</dbReference>
<dbReference type="GO" id="GO:0015749">
    <property type="term" value="P:monosaccharide transmembrane transport"/>
    <property type="evidence" value="ECO:0007669"/>
    <property type="project" value="UniProtKB-ARBA"/>
</dbReference>
<evidence type="ECO:0000256" key="11">
    <source>
        <dbReference type="RuleBase" id="RU367029"/>
    </source>
</evidence>
<dbReference type="EMBL" id="FMTT01000015">
    <property type="protein sequence ID" value="SCW55864.1"/>
    <property type="molecule type" value="Genomic_DNA"/>
</dbReference>
<evidence type="ECO:0000256" key="3">
    <source>
        <dbReference type="ARBA" id="ARBA00022448"/>
    </source>
</evidence>
<keyword evidence="7 11" id="KW-0547">Nucleotide-binding</keyword>
<dbReference type="STRING" id="624147.SAMN04487970_101557"/>
<dbReference type="CDD" id="cd03216">
    <property type="entry name" value="ABC_Carb_Monos_I"/>
    <property type="match status" value="1"/>
</dbReference>
<dbReference type="CDD" id="cd03215">
    <property type="entry name" value="ABC_Carb_Monos_II"/>
    <property type="match status" value="1"/>
</dbReference>
<dbReference type="EC" id="7.5.2.11" evidence="11"/>
<dbReference type="FunFam" id="3.40.50.300:FF:000126">
    <property type="entry name" value="Galactose/methyl galactoside import ATP-binding protein MglA"/>
    <property type="match status" value="1"/>
</dbReference>
<organism evidence="13 14">
    <name type="scientific">Paenibacillus tianmuensis</name>
    <dbReference type="NCBI Taxonomy" id="624147"/>
    <lineage>
        <taxon>Bacteria</taxon>
        <taxon>Bacillati</taxon>
        <taxon>Bacillota</taxon>
        <taxon>Bacilli</taxon>
        <taxon>Bacillales</taxon>
        <taxon>Paenibacillaceae</taxon>
        <taxon>Paenibacillus</taxon>
    </lineage>
</organism>
<dbReference type="InterPro" id="IPR017871">
    <property type="entry name" value="ABC_transporter-like_CS"/>
</dbReference>
<comment type="subcellular location">
    <subcellularLocation>
        <location evidence="2">Cell inner membrane</location>
    </subcellularLocation>
    <subcellularLocation>
        <location evidence="1 11">Cell membrane</location>
        <topology evidence="1 11">Peripheral membrane protein</topology>
    </subcellularLocation>
</comment>
<keyword evidence="3 11" id="KW-0813">Transport</keyword>
<dbReference type="AlphaFoldDB" id="A0A1G4RG50"/>
<keyword evidence="4 11" id="KW-1003">Cell membrane</keyword>
<dbReference type="SMART" id="SM00382">
    <property type="entry name" value="AAA"/>
    <property type="match status" value="2"/>
</dbReference>
<comment type="function">
    <text evidence="11">Part of an ABC transporter complex involved in carbohydrate import. Could be involved in ribose, galactose and/or methyl galactoside import. Responsible for energy coupling to the transport system.</text>
</comment>
<evidence type="ECO:0000256" key="10">
    <source>
        <dbReference type="ARBA" id="ARBA00023136"/>
    </source>
</evidence>